<feature type="region of interest" description="Disordered" evidence="1">
    <location>
        <begin position="261"/>
        <end position="284"/>
    </location>
</feature>
<dbReference type="InterPro" id="IPR024079">
    <property type="entry name" value="MetalloPept_cat_dom_sf"/>
</dbReference>
<evidence type="ECO:0000256" key="2">
    <source>
        <dbReference type="SAM" id="SignalP"/>
    </source>
</evidence>
<feature type="chain" id="PRO_5042021042" description="Lysine-specific metallo-endopeptidase domain-containing protein" evidence="2">
    <location>
        <begin position="28"/>
        <end position="296"/>
    </location>
</feature>
<dbReference type="GO" id="GO:0008237">
    <property type="term" value="F:metallopeptidase activity"/>
    <property type="evidence" value="ECO:0007669"/>
    <property type="project" value="InterPro"/>
</dbReference>
<evidence type="ECO:0000256" key="1">
    <source>
        <dbReference type="SAM" id="MobiDB-lite"/>
    </source>
</evidence>
<evidence type="ECO:0000313" key="3">
    <source>
        <dbReference type="EMBL" id="WEW57076.1"/>
    </source>
</evidence>
<dbReference type="Proteomes" id="UP001219355">
    <property type="component" value="Chromosome 2"/>
</dbReference>
<reference evidence="3" key="1">
    <citation type="submission" date="2023-03" db="EMBL/GenBank/DDBJ databases">
        <title>Emydomyces testavorans Genome Sequence.</title>
        <authorList>
            <person name="Hoyer L."/>
        </authorList>
    </citation>
    <scope>NUCLEOTIDE SEQUENCE</scope>
    <source>
        <strain evidence="3">16-2883</strain>
    </source>
</reference>
<evidence type="ECO:0008006" key="5">
    <source>
        <dbReference type="Google" id="ProtNLM"/>
    </source>
</evidence>
<organism evidence="3 4">
    <name type="scientific">Emydomyces testavorans</name>
    <dbReference type="NCBI Taxonomy" id="2070801"/>
    <lineage>
        <taxon>Eukaryota</taxon>
        <taxon>Fungi</taxon>
        <taxon>Dikarya</taxon>
        <taxon>Ascomycota</taxon>
        <taxon>Pezizomycotina</taxon>
        <taxon>Eurotiomycetes</taxon>
        <taxon>Eurotiomycetidae</taxon>
        <taxon>Onygenales</taxon>
        <taxon>Nannizziopsiaceae</taxon>
        <taxon>Emydomyces</taxon>
    </lineage>
</organism>
<evidence type="ECO:0000313" key="4">
    <source>
        <dbReference type="Proteomes" id="UP001219355"/>
    </source>
</evidence>
<keyword evidence="2" id="KW-0732">Signal</keyword>
<gene>
    <name evidence="3" type="ORF">PRK78_002536</name>
</gene>
<sequence length="296" mass="32702">MKLPMPSLPNSFTKLLVLGLSTQLVLGNGSFTLKISDCSMLEEGLIHNALESMKLAASVAEDRTRKLSDVLKRNPGSGDLIKGSDFSTLMFFETMFGQVDPCNRAQKVEDIHNDPDSEITDTRPAEWGGDEVNWVDSKDQLHPCKNPDVQAWSSTKLYAVPEPVDLTVVCDAVFQAGHMNDLNSKPYGTLRQTTFPTDSKSVDDIDDFNLATILTHEFSHSGIIYGPYGGTRILVDYEYGFKECAALARSDPSEAAKNAGLTLDKNDWSTGRSKPVPPDFHGPIDRLSWKNGKWEK</sequence>
<protein>
    <recommendedName>
        <fullName evidence="5">Lysine-specific metallo-endopeptidase domain-containing protein</fullName>
    </recommendedName>
</protein>
<proteinExistence type="predicted"/>
<keyword evidence="4" id="KW-1185">Reference proteome</keyword>
<dbReference type="Gene3D" id="3.40.390.10">
    <property type="entry name" value="Collagenase (Catalytic Domain)"/>
    <property type="match status" value="1"/>
</dbReference>
<name>A0AAF0DEE6_9EURO</name>
<accession>A0AAF0DEE6</accession>
<dbReference type="AlphaFoldDB" id="A0AAF0DEE6"/>
<feature type="signal peptide" evidence="2">
    <location>
        <begin position="1"/>
        <end position="27"/>
    </location>
</feature>
<dbReference type="EMBL" id="CP120628">
    <property type="protein sequence ID" value="WEW57076.1"/>
    <property type="molecule type" value="Genomic_DNA"/>
</dbReference>